<evidence type="ECO:0000256" key="3">
    <source>
        <dbReference type="ARBA" id="ARBA00022448"/>
    </source>
</evidence>
<evidence type="ECO:0000256" key="9">
    <source>
        <dbReference type="RuleBase" id="RU363064"/>
    </source>
</evidence>
<keyword evidence="8 9" id="KW-0472">Membrane</keyword>
<feature type="transmembrane region" description="Helical" evidence="9">
    <location>
        <begin position="306"/>
        <end position="325"/>
    </location>
</feature>
<dbReference type="GO" id="GO:0005886">
    <property type="term" value="C:plasma membrane"/>
    <property type="evidence" value="ECO:0007669"/>
    <property type="project" value="UniProtKB-SubCell"/>
</dbReference>
<feature type="transmembrane region" description="Helical" evidence="9">
    <location>
        <begin position="213"/>
        <end position="233"/>
    </location>
</feature>
<name>A0A9D2T2Q3_9FIRM</name>
<dbReference type="Gene3D" id="1.20.1740.10">
    <property type="entry name" value="Amino acid/polyamine transporter I"/>
    <property type="match status" value="1"/>
</dbReference>
<sequence>MYDKIYSAIQSVDNFVWGWGMIVLLLGTHIFLTIRTGFIQRKTITKGIPLSVSKEESADGEVSQFGALATALASTIGTGNIIGVGTAIALGGPGAVLWCWLTGVFGIATKYAESLIAVKYRVKTPDGRMQGGAMYALERGLNMKWLGMIFAVFAGFASFGIGCATQVNAIAEVCSSNLGIEPWIVGVIVAVLTAFVIFGGIKSIANVCEKLVPFMALFYVIGCVIILGINYDYIIPAIQTICRLAFTKGAAAGGLVGGGIRLALQYGVARGLFSNESGMGSAPIAAAAAKTKNPVRQALVSSTGTFWDTVVVCLMTGLVLVSTIMKNPAINADQIVDGGELTTLAFSQIPYFGPFILVVGIITFAYSTILGWAYYGERCVEYFAGKFGLIPYRVLYIAIALIAPVLALDLVWLIADILNALMAIPNLIAVLLLSPVIVKETRKYVNNLDAVDDTPVPVIKTGIGNGRK</sequence>
<comment type="similarity">
    <text evidence="2 9">Belongs to the alanine or glycine:cation symporter (AGCS) (TC 2.A.25) family.</text>
</comment>
<keyword evidence="4 9" id="KW-1003">Cell membrane</keyword>
<reference evidence="10" key="2">
    <citation type="submission" date="2021-04" db="EMBL/GenBank/DDBJ databases">
        <authorList>
            <person name="Gilroy R."/>
        </authorList>
    </citation>
    <scope>NUCLEOTIDE SEQUENCE</scope>
    <source>
        <strain evidence="10">CHK165-2605</strain>
    </source>
</reference>
<dbReference type="Pfam" id="PF01235">
    <property type="entry name" value="Na_Ala_symp"/>
    <property type="match status" value="1"/>
</dbReference>
<comment type="subcellular location">
    <subcellularLocation>
        <location evidence="1 9">Cell membrane</location>
        <topology evidence="1 9">Multi-pass membrane protein</topology>
    </subcellularLocation>
</comment>
<dbReference type="GO" id="GO:0005283">
    <property type="term" value="F:amino acid:sodium symporter activity"/>
    <property type="evidence" value="ECO:0007669"/>
    <property type="project" value="InterPro"/>
</dbReference>
<dbReference type="EMBL" id="DWWI01000149">
    <property type="protein sequence ID" value="HJC43379.1"/>
    <property type="molecule type" value="Genomic_DNA"/>
</dbReference>
<dbReference type="FunFam" id="1.20.1740.10:FF:000004">
    <property type="entry name" value="Sodium:alanine symporter family protein"/>
    <property type="match status" value="1"/>
</dbReference>
<feature type="transmembrane region" description="Helical" evidence="9">
    <location>
        <begin position="183"/>
        <end position="201"/>
    </location>
</feature>
<dbReference type="InterPro" id="IPR001463">
    <property type="entry name" value="Na/Ala_symport"/>
</dbReference>
<evidence type="ECO:0000313" key="10">
    <source>
        <dbReference type="EMBL" id="HJC43379.1"/>
    </source>
</evidence>
<reference evidence="10" key="1">
    <citation type="journal article" date="2021" name="PeerJ">
        <title>Extensive microbial diversity within the chicken gut microbiome revealed by metagenomics and culture.</title>
        <authorList>
            <person name="Gilroy R."/>
            <person name="Ravi A."/>
            <person name="Getino M."/>
            <person name="Pursley I."/>
            <person name="Horton D.L."/>
            <person name="Alikhan N.F."/>
            <person name="Baker D."/>
            <person name="Gharbi K."/>
            <person name="Hall N."/>
            <person name="Watson M."/>
            <person name="Adriaenssens E.M."/>
            <person name="Foster-Nyarko E."/>
            <person name="Jarju S."/>
            <person name="Secka A."/>
            <person name="Antonio M."/>
            <person name="Oren A."/>
            <person name="Chaudhuri R.R."/>
            <person name="La Ragione R."/>
            <person name="Hildebrand F."/>
            <person name="Pallen M.J."/>
        </authorList>
    </citation>
    <scope>NUCLEOTIDE SEQUENCE</scope>
    <source>
        <strain evidence="10">CHK165-2605</strain>
    </source>
</reference>
<accession>A0A9D2T2Q3</accession>
<keyword evidence="3 9" id="KW-0813">Transport</keyword>
<evidence type="ECO:0000256" key="6">
    <source>
        <dbReference type="ARBA" id="ARBA00022847"/>
    </source>
</evidence>
<organism evidence="10 11">
    <name type="scientific">Candidatus Mediterraneibacter gallistercoris</name>
    <dbReference type="NCBI Taxonomy" id="2838671"/>
    <lineage>
        <taxon>Bacteria</taxon>
        <taxon>Bacillati</taxon>
        <taxon>Bacillota</taxon>
        <taxon>Clostridia</taxon>
        <taxon>Lachnospirales</taxon>
        <taxon>Lachnospiraceae</taxon>
        <taxon>Mediterraneibacter</taxon>
    </lineage>
</organism>
<evidence type="ECO:0000256" key="2">
    <source>
        <dbReference type="ARBA" id="ARBA00009261"/>
    </source>
</evidence>
<feature type="transmembrane region" description="Helical" evidence="9">
    <location>
        <begin position="145"/>
        <end position="171"/>
    </location>
</feature>
<evidence type="ECO:0000256" key="7">
    <source>
        <dbReference type="ARBA" id="ARBA00022989"/>
    </source>
</evidence>
<dbReference type="PRINTS" id="PR00175">
    <property type="entry name" value="NAALASMPORT"/>
</dbReference>
<evidence type="ECO:0000256" key="8">
    <source>
        <dbReference type="ARBA" id="ARBA00023136"/>
    </source>
</evidence>
<gene>
    <name evidence="10" type="ORF">H9756_06820</name>
</gene>
<keyword evidence="6 9" id="KW-0769">Symport</keyword>
<dbReference type="NCBIfam" id="TIGR00835">
    <property type="entry name" value="agcS"/>
    <property type="match status" value="1"/>
</dbReference>
<comment type="caution">
    <text evidence="10">The sequence shown here is derived from an EMBL/GenBank/DDBJ whole genome shotgun (WGS) entry which is preliminary data.</text>
</comment>
<dbReference type="PANTHER" id="PTHR30330">
    <property type="entry name" value="AGSS FAMILY TRANSPORTER, SODIUM-ALANINE"/>
    <property type="match status" value="1"/>
</dbReference>
<evidence type="ECO:0000256" key="4">
    <source>
        <dbReference type="ARBA" id="ARBA00022475"/>
    </source>
</evidence>
<protein>
    <submittedName>
        <fullName evidence="10">Sodium:alanine symporter family protein</fullName>
    </submittedName>
</protein>
<dbReference type="Proteomes" id="UP000823895">
    <property type="component" value="Unassembled WGS sequence"/>
</dbReference>
<feature type="transmembrane region" description="Helical" evidence="9">
    <location>
        <begin position="394"/>
        <end position="414"/>
    </location>
</feature>
<feature type="transmembrane region" description="Helical" evidence="9">
    <location>
        <begin position="420"/>
        <end position="438"/>
    </location>
</feature>
<dbReference type="PANTHER" id="PTHR30330:SF3">
    <property type="entry name" value="TRANSCRIPTIONAL REGULATOR, LRP FAMILY"/>
    <property type="match status" value="1"/>
</dbReference>
<evidence type="ECO:0000256" key="1">
    <source>
        <dbReference type="ARBA" id="ARBA00004651"/>
    </source>
</evidence>
<proteinExistence type="inferred from homology"/>
<keyword evidence="7 9" id="KW-1133">Transmembrane helix</keyword>
<dbReference type="AlphaFoldDB" id="A0A9D2T2Q3"/>
<feature type="transmembrane region" description="Helical" evidence="9">
    <location>
        <begin position="351"/>
        <end position="374"/>
    </location>
</feature>
<keyword evidence="5 9" id="KW-0812">Transmembrane</keyword>
<evidence type="ECO:0000256" key="5">
    <source>
        <dbReference type="ARBA" id="ARBA00022692"/>
    </source>
</evidence>
<feature type="transmembrane region" description="Helical" evidence="9">
    <location>
        <begin position="15"/>
        <end position="34"/>
    </location>
</feature>
<evidence type="ECO:0000313" key="11">
    <source>
        <dbReference type="Proteomes" id="UP000823895"/>
    </source>
</evidence>